<dbReference type="InterPro" id="IPR011050">
    <property type="entry name" value="Pectin_lyase_fold/virulence"/>
</dbReference>
<dbReference type="InterPro" id="IPR013783">
    <property type="entry name" value="Ig-like_fold"/>
</dbReference>
<sequence length="1135" mass="120041">MNHQQSRPVNLLPRISKQYNDLHTIEQPPIQGNPPLTESRTLVFIDSGVSDKQTLLDGLPSDTEAIVLDADRDGIDQIIEAIAGRTGIDSIHLVSHGSSDRVQLGTTQLDAESLDAYLPQWQILRAALSEGADILLYGCNVGTSDTGITFLQQLAELTGADIAASDDLTGSAELNGNWTLEVSTGQIETPLPFQSEAIAAYNALLPVTYTVEAGNVTDLIKAITAANQDGQDSIITLEEGIYNLTQIHNFILGTNGLPSIETGTLTINGNGAEIIRDENAPGFRIFHVGANANLTLNNLTVKNGWAEITDQNNTGDGGGIYNAGTLTLNQSTITGNQADDDGGGINNEGTLTVIQSSISNNLSADEGGGIRHTGDQNLTVIGSTIYDNKSDNQGGGIRNGSTAVISNSTISNNQAANDGGGFYNGGSLTVRHSTIAFNTADHDGNDTGTGGGIFIIPEVGPNLNLSHTIVAGNEDNSNEIVHRDISGQVSNTPTLTEYNLIGNWTGSTGLNADEKNYSFVSLGGIDITDVINPTLALNDAPDRSPLTHALILGSPAINLGNPDVNTDLVTDQRGNEFQREVGAAIDIGAYERQVLLVITEIMYHPVSDEPDWEWVEIYNPTDQPLDLTGFVLDNAGTNLTAANIAGGEIAPGKTGILFNATLSPESFTAAWDTGDISLIPVSNWSALGNESDRIGLWPSFSSYTRGFQTAIDGVAYDTRGLLWPTPSTGASLYLNPLTFSEDDLTKANDNGNNWATSAIGVPGVPTEVVAKAYESALDGNNSGLDIGSPGPTDWILPNFENFIAEDVTTVGGTTYSFTVTFTDNRAIDWSTLGIGDIIVTGTNNESLNVTAIATPDNNGNFNSIKVTYQMTPPGDSWDPGDNGTYTVTLQENEVTDTTGNAIASQELGTFVVNINNPPTLAPLNQTGTKDTPFFFNPAYFTSQFTDSDGNTLQKILITSLPTTGTLFFDGNPIENPLEIPLNDIEKLSFVPNENFNGAVSFNWNGFDGTDYAETPSTVNLNINAPPILLNPLENQTTTPGTNFTFPIPENTFDDADDDSLTYTVTLSNGDPLPNWLIFNDDGTFTGIPEGTDIGTLTIIVTATDKSGASITDTFDLIIQPPNGGTGGGNTGGGNT</sequence>
<evidence type="ECO:0000313" key="3">
    <source>
        <dbReference type="Proteomes" id="UP000664844"/>
    </source>
</evidence>
<proteinExistence type="predicted"/>
<dbReference type="NCBIfam" id="NF041518">
    <property type="entry name" value="choice_anch_Q"/>
    <property type="match status" value="1"/>
</dbReference>
<organism evidence="2 3">
    <name type="scientific">Phormidium pseudopriestleyi FRX01</name>
    <dbReference type="NCBI Taxonomy" id="1759528"/>
    <lineage>
        <taxon>Bacteria</taxon>
        <taxon>Bacillati</taxon>
        <taxon>Cyanobacteriota</taxon>
        <taxon>Cyanophyceae</taxon>
        <taxon>Oscillatoriophycideae</taxon>
        <taxon>Oscillatoriales</taxon>
        <taxon>Oscillatoriaceae</taxon>
        <taxon>Phormidium</taxon>
    </lineage>
</organism>
<reference evidence="2 3" key="1">
    <citation type="submission" date="2021-03" db="EMBL/GenBank/DDBJ databases">
        <title>Metabolic Capacity of the Antarctic Cyanobacterium Phormidium pseudopriestleyi that Sustains Oxygenic Photosynthesis in the Presence of Hydrogen Sulfide.</title>
        <authorList>
            <person name="Lumian J.E."/>
            <person name="Jungblut A.D."/>
            <person name="Dillon M.L."/>
            <person name="Hawes I."/>
            <person name="Doran P.T."/>
            <person name="Mackey T.J."/>
            <person name="Dick G.J."/>
            <person name="Grettenberger C.L."/>
            <person name="Sumner D.Y."/>
        </authorList>
    </citation>
    <scope>NUCLEOTIDE SEQUENCE [LARGE SCALE GENOMIC DNA]</scope>
    <source>
        <strain evidence="2 3">FRX01</strain>
    </source>
</reference>
<dbReference type="InterPro" id="IPR015919">
    <property type="entry name" value="Cadherin-like_sf"/>
</dbReference>
<dbReference type="PANTHER" id="PTHR21559">
    <property type="entry name" value="DYSTROGLYCAN-RELATED"/>
    <property type="match status" value="1"/>
</dbReference>
<evidence type="ECO:0000259" key="1">
    <source>
        <dbReference type="PROSITE" id="PS51841"/>
    </source>
</evidence>
<dbReference type="Pfam" id="PF00932">
    <property type="entry name" value="LTD"/>
    <property type="match status" value="1"/>
</dbReference>
<dbReference type="InterPro" id="IPR059226">
    <property type="entry name" value="Choice_anch_Q_dom"/>
</dbReference>
<feature type="domain" description="LTD" evidence="1">
    <location>
        <begin position="591"/>
        <end position="718"/>
    </location>
</feature>
<dbReference type="EMBL" id="JAFLQW010000142">
    <property type="protein sequence ID" value="MBO0348555.1"/>
    <property type="molecule type" value="Genomic_DNA"/>
</dbReference>
<dbReference type="InterPro" id="IPR006644">
    <property type="entry name" value="Cadg"/>
</dbReference>
<dbReference type="InterPro" id="IPR001322">
    <property type="entry name" value="Lamin_tail_dom"/>
</dbReference>
<gene>
    <name evidence="2" type="ORF">J0895_05425</name>
</gene>
<keyword evidence="3" id="KW-1185">Reference proteome</keyword>
<dbReference type="Gene3D" id="2.60.40.10">
    <property type="entry name" value="Immunoglobulins"/>
    <property type="match status" value="1"/>
</dbReference>
<comment type="caution">
    <text evidence="2">The sequence shown here is derived from an EMBL/GenBank/DDBJ whole genome shotgun (WGS) entry which is preliminary data.</text>
</comment>
<dbReference type="PANTHER" id="PTHR21559:SF21">
    <property type="entry name" value="DYSTROGLYCAN 1"/>
    <property type="match status" value="1"/>
</dbReference>
<dbReference type="Pfam" id="PF05345">
    <property type="entry name" value="He_PIG"/>
    <property type="match status" value="1"/>
</dbReference>
<name>A0ABS3FN63_9CYAN</name>
<dbReference type="SUPFAM" id="SSF49313">
    <property type="entry name" value="Cadherin-like"/>
    <property type="match status" value="1"/>
</dbReference>
<dbReference type="Pfam" id="PF14252">
    <property type="entry name" value="DUF4347"/>
    <property type="match status" value="1"/>
</dbReference>
<dbReference type="SMART" id="SM00710">
    <property type="entry name" value="PbH1"/>
    <property type="match status" value="7"/>
</dbReference>
<dbReference type="SMART" id="SM00736">
    <property type="entry name" value="CADG"/>
    <property type="match status" value="1"/>
</dbReference>
<dbReference type="PROSITE" id="PS51841">
    <property type="entry name" value="LTD"/>
    <property type="match status" value="1"/>
</dbReference>
<feature type="non-terminal residue" evidence="2">
    <location>
        <position position="1135"/>
    </location>
</feature>
<dbReference type="SUPFAM" id="SSF51126">
    <property type="entry name" value="Pectin lyase-like"/>
    <property type="match status" value="1"/>
</dbReference>
<evidence type="ECO:0000313" key="2">
    <source>
        <dbReference type="EMBL" id="MBO0348555.1"/>
    </source>
</evidence>
<dbReference type="InterPro" id="IPR012334">
    <property type="entry name" value="Pectin_lyas_fold"/>
</dbReference>
<dbReference type="InterPro" id="IPR006626">
    <property type="entry name" value="PbH1"/>
</dbReference>
<dbReference type="Gene3D" id="2.160.20.10">
    <property type="entry name" value="Single-stranded right-handed beta-helix, Pectin lyase-like"/>
    <property type="match status" value="1"/>
</dbReference>
<protein>
    <submittedName>
        <fullName evidence="2">DUF4347 domain-containing protein</fullName>
    </submittedName>
</protein>
<dbReference type="Proteomes" id="UP000664844">
    <property type="component" value="Unassembled WGS sequence"/>
</dbReference>
<dbReference type="InterPro" id="IPR025592">
    <property type="entry name" value="DUF4347"/>
</dbReference>
<accession>A0ABS3FN63</accession>